<evidence type="ECO:0000313" key="7">
    <source>
        <dbReference type="EMBL" id="JAA68609.1"/>
    </source>
</evidence>
<dbReference type="InterPro" id="IPR036396">
    <property type="entry name" value="Cyt_P450_sf"/>
</dbReference>
<reference evidence="7" key="1">
    <citation type="submission" date="2012-12" db="EMBL/GenBank/DDBJ databases">
        <title>Identification and characterization of a phenylalanine ammonia-lyase gene family in Isatis indigotica Fort.</title>
        <authorList>
            <person name="Liu Q."/>
            <person name="Chen J."/>
            <person name="Zhou X."/>
            <person name="Di P."/>
            <person name="Xiao Y."/>
            <person name="Xuan H."/>
            <person name="Zhang L."/>
            <person name="Chen W."/>
        </authorList>
    </citation>
    <scope>NUCLEOTIDE SEQUENCE</scope>
    <source>
        <tissue evidence="7">Salivary gland</tissue>
    </source>
</reference>
<protein>
    <submittedName>
        <fullName evidence="7">Putative cytochrome</fullName>
    </submittedName>
</protein>
<evidence type="ECO:0000256" key="5">
    <source>
        <dbReference type="ARBA" id="ARBA00023004"/>
    </source>
</evidence>
<keyword evidence="2" id="KW-0349">Heme</keyword>
<dbReference type="GO" id="GO:0005506">
    <property type="term" value="F:iron ion binding"/>
    <property type="evidence" value="ECO:0007669"/>
    <property type="project" value="InterPro"/>
</dbReference>
<evidence type="ECO:0000256" key="2">
    <source>
        <dbReference type="ARBA" id="ARBA00022617"/>
    </source>
</evidence>
<evidence type="ECO:0000256" key="1">
    <source>
        <dbReference type="ARBA" id="ARBA00010617"/>
    </source>
</evidence>
<dbReference type="AlphaFoldDB" id="A0A0K8RDS9"/>
<dbReference type="EMBL" id="GADI01005199">
    <property type="protein sequence ID" value="JAA68609.1"/>
    <property type="molecule type" value="mRNA"/>
</dbReference>
<keyword evidence="4" id="KW-0560">Oxidoreductase</keyword>
<accession>A0A0K8RDS9</accession>
<evidence type="ECO:0000256" key="4">
    <source>
        <dbReference type="ARBA" id="ARBA00023002"/>
    </source>
</evidence>
<organism evidence="7">
    <name type="scientific">Ixodes ricinus</name>
    <name type="common">Common tick</name>
    <name type="synonym">Acarus ricinus</name>
    <dbReference type="NCBI Taxonomy" id="34613"/>
    <lineage>
        <taxon>Eukaryota</taxon>
        <taxon>Metazoa</taxon>
        <taxon>Ecdysozoa</taxon>
        <taxon>Arthropoda</taxon>
        <taxon>Chelicerata</taxon>
        <taxon>Arachnida</taxon>
        <taxon>Acari</taxon>
        <taxon>Parasitiformes</taxon>
        <taxon>Ixodida</taxon>
        <taxon>Ixodoidea</taxon>
        <taxon>Ixodidae</taxon>
        <taxon>Ixodinae</taxon>
        <taxon>Ixodes</taxon>
    </lineage>
</organism>
<keyword evidence="6" id="KW-0503">Monooxygenase</keyword>
<dbReference type="GO" id="GO:0008395">
    <property type="term" value="F:steroid hydroxylase activity"/>
    <property type="evidence" value="ECO:0007669"/>
    <property type="project" value="TreeGrafter"/>
</dbReference>
<keyword evidence="3" id="KW-0479">Metal-binding</keyword>
<comment type="similarity">
    <text evidence="1">Belongs to the cytochrome P450 family.</text>
</comment>
<dbReference type="GO" id="GO:0016705">
    <property type="term" value="F:oxidoreductase activity, acting on paired donors, with incorporation or reduction of molecular oxygen"/>
    <property type="evidence" value="ECO:0007669"/>
    <property type="project" value="InterPro"/>
</dbReference>
<name>A0A0K8RDS9_IXORI</name>
<evidence type="ECO:0000256" key="3">
    <source>
        <dbReference type="ARBA" id="ARBA00022723"/>
    </source>
</evidence>
<evidence type="ECO:0000256" key="6">
    <source>
        <dbReference type="ARBA" id="ARBA00023033"/>
    </source>
</evidence>
<dbReference type="Gene3D" id="1.10.630.10">
    <property type="entry name" value="Cytochrome P450"/>
    <property type="match status" value="1"/>
</dbReference>
<proteinExistence type="evidence at transcript level"/>
<dbReference type="GO" id="GO:0020037">
    <property type="term" value="F:heme binding"/>
    <property type="evidence" value="ECO:0007669"/>
    <property type="project" value="InterPro"/>
</dbReference>
<dbReference type="PANTHER" id="PTHR24302:SF15">
    <property type="entry name" value="FATTY-ACID PEROXYGENASE"/>
    <property type="match status" value="1"/>
</dbReference>
<keyword evidence="5" id="KW-0408">Iron</keyword>
<dbReference type="InterPro" id="IPR050705">
    <property type="entry name" value="Cytochrome_P450_3A"/>
</dbReference>
<dbReference type="PANTHER" id="PTHR24302">
    <property type="entry name" value="CYTOCHROME P450 FAMILY 3"/>
    <property type="match status" value="1"/>
</dbReference>
<dbReference type="SUPFAM" id="SSF48264">
    <property type="entry name" value="Cytochrome P450"/>
    <property type="match status" value="1"/>
</dbReference>
<sequence length="116" mass="13090">MLQVTLALVFLLIVLIFCSYEGFVPALVVGDPLLLRDIYVKDFKSFSDRIVSNATGNPLWDKMMLNTPEEEWKATRTMMSPVFTTSRLKAMITKNCTLRPTNICTRLLLGGEKKAS</sequence>